<sequence length="117" mass="12718">MAHMGLKVGQNLVEKGSTQFFNVMSRGTNPSVVTGGLKEPRAPRVKVFVMEQSLDEVILSVVSTTEAIGVSVADESLLEEASRYSFFEPHSLLLLIRRFCANGVGGLKMREGSFGIK</sequence>
<protein>
    <submittedName>
        <fullName evidence="1">Uncharacterized protein</fullName>
    </submittedName>
</protein>
<comment type="caution">
    <text evidence="1">The sequence shown here is derived from an EMBL/GenBank/DDBJ whole genome shotgun (WGS) entry which is preliminary data.</text>
</comment>
<name>A0AA38YZ30_VITRO</name>
<dbReference type="EMBL" id="JARBHA010000016">
    <property type="protein sequence ID" value="KAJ9679137.1"/>
    <property type="molecule type" value="Genomic_DNA"/>
</dbReference>
<dbReference type="AlphaFoldDB" id="A0AA38YZ30"/>
<dbReference type="Proteomes" id="UP001168098">
    <property type="component" value="Unassembled WGS sequence"/>
</dbReference>
<reference evidence="1 2" key="1">
    <citation type="journal article" date="2023" name="BMC Biotechnol.">
        <title>Vitis rotundifolia cv Carlos genome sequencing.</title>
        <authorList>
            <person name="Huff M."/>
            <person name="Hulse-Kemp A."/>
            <person name="Scheffler B."/>
            <person name="Youngblood R."/>
            <person name="Simpson S."/>
            <person name="Babiker E."/>
            <person name="Staton M."/>
        </authorList>
    </citation>
    <scope>NUCLEOTIDE SEQUENCE [LARGE SCALE GENOMIC DNA]</scope>
    <source>
        <tissue evidence="1">Leaf</tissue>
    </source>
</reference>
<evidence type="ECO:0000313" key="2">
    <source>
        <dbReference type="Proteomes" id="UP001168098"/>
    </source>
</evidence>
<organism evidence="1 2">
    <name type="scientific">Vitis rotundifolia</name>
    <name type="common">Muscadine grape</name>
    <dbReference type="NCBI Taxonomy" id="103349"/>
    <lineage>
        <taxon>Eukaryota</taxon>
        <taxon>Viridiplantae</taxon>
        <taxon>Streptophyta</taxon>
        <taxon>Embryophyta</taxon>
        <taxon>Tracheophyta</taxon>
        <taxon>Spermatophyta</taxon>
        <taxon>Magnoliopsida</taxon>
        <taxon>eudicotyledons</taxon>
        <taxon>Gunneridae</taxon>
        <taxon>Pentapetalae</taxon>
        <taxon>rosids</taxon>
        <taxon>Vitales</taxon>
        <taxon>Vitaceae</taxon>
        <taxon>Viteae</taxon>
        <taxon>Vitis</taxon>
    </lineage>
</organism>
<keyword evidence="2" id="KW-1185">Reference proteome</keyword>
<accession>A0AA38YZ30</accession>
<gene>
    <name evidence="1" type="ORF">PVL29_021154</name>
</gene>
<proteinExistence type="predicted"/>
<evidence type="ECO:0000313" key="1">
    <source>
        <dbReference type="EMBL" id="KAJ9679137.1"/>
    </source>
</evidence>